<evidence type="ECO:0000256" key="4">
    <source>
        <dbReference type="ARBA" id="ARBA00009349"/>
    </source>
</evidence>
<dbReference type="CDD" id="cd08195">
    <property type="entry name" value="DHQS"/>
    <property type="match status" value="1"/>
</dbReference>
<evidence type="ECO:0000256" key="10">
    <source>
        <dbReference type="ARBA" id="ARBA00022723"/>
    </source>
</evidence>
<keyword evidence="30" id="KW-1185">Reference proteome</keyword>
<dbReference type="Gene3D" id="3.40.50.1970">
    <property type="match status" value="1"/>
</dbReference>
<dbReference type="GO" id="GO:0003855">
    <property type="term" value="F:3-dehydroquinate dehydratase activity"/>
    <property type="evidence" value="ECO:0007669"/>
    <property type="project" value="InterPro"/>
</dbReference>
<evidence type="ECO:0000256" key="7">
    <source>
        <dbReference type="ARBA" id="ARBA00022490"/>
    </source>
</evidence>
<dbReference type="InterPro" id="IPR006264">
    <property type="entry name" value="EPSP_synthase"/>
</dbReference>
<dbReference type="InParanoid" id="A0A0D2U9X2"/>
<dbReference type="InterPro" id="IPR023193">
    <property type="entry name" value="EPSP_synthase_CS"/>
</dbReference>
<dbReference type="Pfam" id="PF18317">
    <property type="entry name" value="SDH_C"/>
    <property type="match status" value="1"/>
</dbReference>
<keyword evidence="10" id="KW-0479">Metal-binding</keyword>
<evidence type="ECO:0000256" key="6">
    <source>
        <dbReference type="ARBA" id="ARBA00012450"/>
    </source>
</evidence>
<dbReference type="InterPro" id="IPR013708">
    <property type="entry name" value="Shikimate_DH-bd_N"/>
</dbReference>
<evidence type="ECO:0000256" key="21">
    <source>
        <dbReference type="RuleBase" id="RU004164"/>
    </source>
</evidence>
<evidence type="ECO:0000256" key="3">
    <source>
        <dbReference type="ARBA" id="ARBA00006477"/>
    </source>
</evidence>
<comment type="similarity">
    <text evidence="3">In the 2nd section; belongs to the type-I 3-dehydroquinase family.</text>
</comment>
<dbReference type="RefSeq" id="XP_004363769.1">
    <property type="nucleotide sequence ID" value="XM_004363712.2"/>
</dbReference>
<keyword evidence="7" id="KW-0963">Cytoplasm</keyword>
<reference evidence="30" key="1">
    <citation type="submission" date="2011-02" db="EMBL/GenBank/DDBJ databases">
        <title>The Genome Sequence of Capsaspora owczarzaki ATCC 30864.</title>
        <authorList>
            <person name="Russ C."/>
            <person name="Cuomo C."/>
            <person name="Burger G."/>
            <person name="Gray M.W."/>
            <person name="Holland P.W.H."/>
            <person name="King N."/>
            <person name="Lang F.B.F."/>
            <person name="Roger A.J."/>
            <person name="Ruiz-Trillo I."/>
            <person name="Young S.K."/>
            <person name="Zeng Q."/>
            <person name="Gargeya S."/>
            <person name="Alvarado L."/>
            <person name="Berlin A."/>
            <person name="Chapman S.B."/>
            <person name="Chen Z."/>
            <person name="Freedman E."/>
            <person name="Gellesch M."/>
            <person name="Goldberg J."/>
            <person name="Griggs A."/>
            <person name="Gujja S."/>
            <person name="Heilman E."/>
            <person name="Heiman D."/>
            <person name="Howarth C."/>
            <person name="Mehta T."/>
            <person name="Neiman D."/>
            <person name="Pearson M."/>
            <person name="Roberts A."/>
            <person name="Saif S."/>
            <person name="Shea T."/>
            <person name="Shenoy N."/>
            <person name="Sisk P."/>
            <person name="Stolte C."/>
            <person name="Sykes S."/>
            <person name="White J."/>
            <person name="Yandava C."/>
            <person name="Haas B."/>
            <person name="Nusbaum C."/>
            <person name="Birren B."/>
        </authorList>
    </citation>
    <scope>NUCLEOTIDE SEQUENCE</scope>
    <source>
        <strain evidence="30">ATCC 30864</strain>
    </source>
</reference>
<feature type="region of interest" description="Disordered" evidence="22">
    <location>
        <begin position="1"/>
        <end position="33"/>
    </location>
</feature>
<evidence type="ECO:0000256" key="9">
    <source>
        <dbReference type="ARBA" id="ARBA00022679"/>
    </source>
</evidence>
<dbReference type="SUPFAM" id="SSF56796">
    <property type="entry name" value="Dehydroquinate synthase-like"/>
    <property type="match status" value="1"/>
</dbReference>
<dbReference type="GO" id="GO:0003856">
    <property type="term" value="F:3-dehydroquinate synthase activity"/>
    <property type="evidence" value="ECO:0007669"/>
    <property type="project" value="InterPro"/>
</dbReference>
<dbReference type="InterPro" id="IPR000623">
    <property type="entry name" value="Shikimate_kinase/TSH1"/>
</dbReference>
<dbReference type="Pfam" id="PF01761">
    <property type="entry name" value="DHQ_synthase"/>
    <property type="match status" value="1"/>
</dbReference>
<dbReference type="InterPro" id="IPR036291">
    <property type="entry name" value="NAD(P)-bd_dom_sf"/>
</dbReference>
<dbReference type="OMA" id="SWANMSW"/>
<dbReference type="HAMAP" id="MF_00110">
    <property type="entry name" value="DHQ_synthase"/>
    <property type="match status" value="1"/>
</dbReference>
<comment type="pathway">
    <text evidence="2 21">Metabolic intermediate biosynthesis; chorismate biosynthesis; chorismate from D-erythrose 4-phosphate and phosphoenolpyruvate: step 6/7.</text>
</comment>
<dbReference type="Pfam" id="PF00275">
    <property type="entry name" value="EPSP_synthase"/>
    <property type="match status" value="1"/>
</dbReference>
<keyword evidence="19" id="KW-0511">Multifunctional enzyme</keyword>
<dbReference type="InterPro" id="IPR001986">
    <property type="entry name" value="Enolpyruvate_Tfrase_dom"/>
</dbReference>
<dbReference type="CDD" id="cd00502">
    <property type="entry name" value="DHQase_I"/>
    <property type="match status" value="1"/>
</dbReference>
<evidence type="ECO:0000259" key="25">
    <source>
        <dbReference type="Pfam" id="PF01761"/>
    </source>
</evidence>
<dbReference type="GO" id="GO:0009423">
    <property type="term" value="P:chorismate biosynthetic process"/>
    <property type="evidence" value="ECO:0007669"/>
    <property type="project" value="UniProtKB-UniRule"/>
</dbReference>
<dbReference type="Gene3D" id="3.40.50.300">
    <property type="entry name" value="P-loop containing nucleotide triphosphate hydrolases"/>
    <property type="match status" value="1"/>
</dbReference>
<dbReference type="GO" id="GO:0009073">
    <property type="term" value="P:aromatic amino acid family biosynthetic process"/>
    <property type="evidence" value="ECO:0007669"/>
    <property type="project" value="UniProtKB-UniRule"/>
</dbReference>
<dbReference type="PhylomeDB" id="A0A0D2U9X2"/>
<feature type="compositionally biased region" description="Low complexity" evidence="22">
    <location>
        <begin position="1"/>
        <end position="21"/>
    </location>
</feature>
<dbReference type="NCBIfam" id="TIGR01357">
    <property type="entry name" value="aroB"/>
    <property type="match status" value="1"/>
</dbReference>
<dbReference type="FunFam" id="3.65.10.10:FF:000012">
    <property type="entry name" value="Pentafunctional AROM polypeptide"/>
    <property type="match status" value="1"/>
</dbReference>
<proteinExistence type="inferred from homology"/>
<evidence type="ECO:0000256" key="2">
    <source>
        <dbReference type="ARBA" id="ARBA00004811"/>
    </source>
</evidence>
<gene>
    <name evidence="29" type="ORF">CAOG_002930</name>
</gene>
<keyword evidence="18" id="KW-0456">Lyase</keyword>
<dbReference type="SUPFAM" id="SSF55205">
    <property type="entry name" value="EPT/RTPC-like"/>
    <property type="match status" value="1"/>
</dbReference>
<keyword evidence="14" id="KW-0067">ATP-binding</keyword>
<dbReference type="InterPro" id="IPR056179">
    <property type="entry name" value="DHQS_C"/>
</dbReference>
<evidence type="ECO:0000259" key="24">
    <source>
        <dbReference type="Pfam" id="PF01488"/>
    </source>
</evidence>
<name>A0A0D2U9X2_CAPO3</name>
<dbReference type="Pfam" id="PF01488">
    <property type="entry name" value="Shikimate_DH"/>
    <property type="match status" value="1"/>
</dbReference>
<dbReference type="InterPro" id="IPR001381">
    <property type="entry name" value="DHquinase_I"/>
</dbReference>
<comment type="similarity">
    <text evidence="5 21">Belongs to the EPSP synthase family.</text>
</comment>
<keyword evidence="9 21" id="KW-0808">Transferase</keyword>
<dbReference type="InterPro" id="IPR036968">
    <property type="entry name" value="Enolpyruvate_Tfrase_sf"/>
</dbReference>
<comment type="similarity">
    <text evidence="4">In the N-terminal section; belongs to the shikimate kinase family.</text>
</comment>
<evidence type="ECO:0000259" key="23">
    <source>
        <dbReference type="Pfam" id="PF00275"/>
    </source>
</evidence>
<dbReference type="OrthoDB" id="197068at2759"/>
<comment type="cofactor">
    <cofactor evidence="1">
        <name>Zn(2+)</name>
        <dbReference type="ChEBI" id="CHEBI:29105"/>
    </cofactor>
</comment>
<evidence type="ECO:0000259" key="26">
    <source>
        <dbReference type="Pfam" id="PF08501"/>
    </source>
</evidence>
<dbReference type="eggNOG" id="KOG0692">
    <property type="taxonomic scope" value="Eukaryota"/>
</dbReference>
<feature type="domain" description="Enolpyruvate transferase" evidence="23">
    <location>
        <begin position="453"/>
        <end position="891"/>
    </location>
</feature>
<sequence>MSSSNTPASASGSGAGTAIAAPLPPQSDPSPSGVSVVGILGHDAIRVGHDLLASIPDDLCRSLPSKRNGKFVIVTDETVAALWLQNVVAAFARAGLTVESGAVLVFVLPPGEVAKTRESKSELEDLLIAKRCDRSTCLIALGGGVVGDLVGYTAASFMRGVPVVQLPTTLLAMVDSSIGGKTGLDTPLGKNPLGAFHQPHRIYLNLRFLESLPDRQLSNGMAEVIKTAAFCDAQFFQWLESNVEHVFARSPAALKHVVLECAAVKARVVTEDEKEITGMRSLLNFGHTIGHAVEALCQPEMLHGEAVSIGMIKEAEIARSLGLLSQANLARLSDCLDAYELPTQYPAARLPLERVMAAMAFDKKNQGGTKSVVLLSGIGSVVTLPNPQNKRIGASQVTDDTIRRVLSSYVQVVPGAVQAPVAPPPSSSATAAATAAAAAATTTTTAATPLVAESVVQVPGSKSISNRVLLLAALGTGTCRIRGLLHSDDTRVMLQALKSLGVHSEFENEGTVLAVRGAEGLLTAPQDDIYLGNAGTAARFLTSVAALVCSAAPTGGTSTARSHVVLTGKPRMKERPNGPLISALVANGASIECLEKPGCLPIRVACAPSAGSGTLRGGDVELAANISSQYVSSLLISAPYTQQPVRLRLVGGEVVSQLYIDMTLALMKDFGVPVAAPVAGSGADPVYQIPTAKYANPPEYAVEGDASSATYPLAIAAVTGKKVTVANVGKLSLQGDAQFCHLLARMGCTVEQTDMTTTVTGPSGIAPRLRALGTVDMGDMTDAFMTLAAVCAIADGVTSIRNIANQRVKECNRILVMLQELTKMGIHVVELEDGLEIHGRPASELHGATIVCHDDHRIAMSFAVLGCVVPNVIISERACVEKTYPEFWDDLTLHLGVGVQAPLSTPESRTPTVDANRQSLAELPIVMVGMRGAGKSTLGAAVAALDSRQFIDLDELIVSTALGGVSILDHVAAHGWESFRRAETQTLRGLLVPFLDGSGATTTTTTATTTTLSSGTSHSKPLLIACGGGVVETEAARQLLAQFGRVVLLHRHTDDVVAYLLSDKTRPTWNEHPSDIYARRLPLYRACSQYEFVISRGDSNWTRIARELHEFVRFISQTDSAAAGSSQLLYPSTQPSWPAAGRLTSLDLIRPNGWLHPTEEIRTPTGFLSLTFADLTEPALTNAFRPIVAQIQLDRARQAQGVLRQDALSRLILPSRDPGSLTGTDILSAICEQGVHAIELRVDLLDCWRDATAVAEQVACLRRITPLGLPIIYTVRSVQHGGKFDGKEADWLRLTLLGIRLGCAYVDVETTWSASARETVLKALSAANTRVIGSYHVPVGWGQVESIESSTPDAAVHLLRRAAPGLSGRVPVHHSAWNALRGRFEEARLGDRAHIVKVIARAGTVEDNYALAQLAASIQACERDVKAKPIPTLTLCMGDAGSLSRATSTMMTPFTHPLLPFKAAPGQLSLPSLHQLRNQIGLLPQQQFVLLGSPIQRSMSPTLHNAAFDAVGLPHRYSLCETSSADVAVQILLGGATLQQEPLEFAGAPVHGASVTIPLKQDLVPHMHSLSKAAEVIGAINTVSCLPAPVGHSAPKWLHGDNTDWLGILHCLARATQWPVSEHLLTKPARSAHGEQPISSSASRTALVLGAGGTARAAMYALAAFGMSTVYVHNRTAANAEQLAADFSWAYKVEVVQDLARDLVQRGVVVNVVLATVPTSAGVTIPDALLEQSTPATPPVVVLDVAYIPPSTALLEQAARHNCTIIRGIDMLIEQGFAQFELWHALPAPRSYIRSVVLDAFERMCEKSSSS</sequence>
<protein>
    <recommendedName>
        <fullName evidence="6 21">3-phosphoshikimate 1-carboxyvinyltransferase</fullName>
        <ecNumber evidence="6 21">2.5.1.19</ecNumber>
    </recommendedName>
</protein>
<dbReference type="InterPro" id="IPR046346">
    <property type="entry name" value="Aminoacid_DH-like_N_sf"/>
</dbReference>
<evidence type="ECO:0000256" key="22">
    <source>
        <dbReference type="SAM" id="MobiDB-lite"/>
    </source>
</evidence>
<dbReference type="Pfam" id="PF01202">
    <property type="entry name" value="SKI"/>
    <property type="match status" value="2"/>
</dbReference>
<dbReference type="SUPFAM" id="SSF52540">
    <property type="entry name" value="P-loop containing nucleoside triphosphate hydrolases"/>
    <property type="match status" value="1"/>
</dbReference>
<dbReference type="FunCoup" id="A0A0D2U9X2">
    <property type="interactions" value="82"/>
</dbReference>
<dbReference type="GO" id="GO:0008652">
    <property type="term" value="P:amino acid biosynthetic process"/>
    <property type="evidence" value="ECO:0007669"/>
    <property type="project" value="UniProtKB-KW"/>
</dbReference>
<evidence type="ECO:0000256" key="15">
    <source>
        <dbReference type="ARBA" id="ARBA00022857"/>
    </source>
</evidence>
<dbReference type="FunFam" id="3.40.50.1970:FF:000007">
    <property type="entry name" value="Pentafunctional AROM polypeptide"/>
    <property type="match status" value="1"/>
</dbReference>
<evidence type="ECO:0000256" key="16">
    <source>
        <dbReference type="ARBA" id="ARBA00023002"/>
    </source>
</evidence>
<dbReference type="CDD" id="cd01556">
    <property type="entry name" value="EPSP_synthase"/>
    <property type="match status" value="1"/>
</dbReference>
<comment type="catalytic activity">
    <reaction evidence="20">
        <text>3-phosphoshikimate + phosphoenolpyruvate = 5-O-(1-carboxyvinyl)-3-phosphoshikimate + phosphate</text>
        <dbReference type="Rhea" id="RHEA:21256"/>
        <dbReference type="ChEBI" id="CHEBI:43474"/>
        <dbReference type="ChEBI" id="CHEBI:57701"/>
        <dbReference type="ChEBI" id="CHEBI:58702"/>
        <dbReference type="ChEBI" id="CHEBI:145989"/>
        <dbReference type="EC" id="2.5.1.19"/>
    </reaction>
    <physiologicalReaction direction="left-to-right" evidence="20">
        <dbReference type="Rhea" id="RHEA:21257"/>
    </physiologicalReaction>
</comment>
<dbReference type="PANTHER" id="PTHR21090:SF5">
    <property type="entry name" value="PENTAFUNCTIONAL AROM POLYPEPTIDE"/>
    <property type="match status" value="1"/>
</dbReference>
<keyword evidence="13" id="KW-0862">Zinc</keyword>
<keyword evidence="17 21" id="KW-0057">Aromatic amino acid biosynthesis</keyword>
<keyword evidence="8 21" id="KW-0028">Amino-acid biosynthesis</keyword>
<keyword evidence="16" id="KW-0560">Oxidoreductase</keyword>
<feature type="domain" description="Shikimate dehydrogenase substrate binding N-terminal" evidence="26">
    <location>
        <begin position="1490"/>
        <end position="1583"/>
    </location>
</feature>
<dbReference type="EMBL" id="KE346363">
    <property type="protein sequence ID" value="KJE91861.1"/>
    <property type="molecule type" value="Genomic_DNA"/>
</dbReference>
<dbReference type="Pfam" id="PF24621">
    <property type="entry name" value="DHQS_C"/>
    <property type="match status" value="1"/>
</dbReference>
<evidence type="ECO:0000256" key="5">
    <source>
        <dbReference type="ARBA" id="ARBA00009948"/>
    </source>
</evidence>
<dbReference type="Gene3D" id="3.65.10.10">
    <property type="entry name" value="Enolpyruvate transferase domain"/>
    <property type="match status" value="2"/>
</dbReference>
<dbReference type="Pfam" id="PF01487">
    <property type="entry name" value="DHquinase_I"/>
    <property type="match status" value="2"/>
</dbReference>
<dbReference type="GO" id="GO:0046872">
    <property type="term" value="F:metal ion binding"/>
    <property type="evidence" value="ECO:0007669"/>
    <property type="project" value="UniProtKB-KW"/>
</dbReference>
<dbReference type="NCBIfam" id="TIGR01356">
    <property type="entry name" value="aroA"/>
    <property type="match status" value="1"/>
</dbReference>
<feature type="domain" description="3-dehydroquinate synthase N-terminal" evidence="25">
    <location>
        <begin position="106"/>
        <end position="218"/>
    </location>
</feature>
<dbReference type="InterPro" id="IPR006151">
    <property type="entry name" value="Shikm_DH/Glu-tRNA_Rdtase"/>
</dbReference>
<dbReference type="GO" id="GO:0004764">
    <property type="term" value="F:shikimate 3-dehydrogenase (NADP+) activity"/>
    <property type="evidence" value="ECO:0007669"/>
    <property type="project" value="InterPro"/>
</dbReference>
<keyword evidence="12" id="KW-0418">Kinase</keyword>
<evidence type="ECO:0000256" key="1">
    <source>
        <dbReference type="ARBA" id="ARBA00001947"/>
    </source>
</evidence>
<feature type="domain" description="Quinate/shikimate 5-dehydrogenase/glutamyl-tRNA reductase" evidence="24">
    <location>
        <begin position="1638"/>
        <end position="1718"/>
    </location>
</feature>
<dbReference type="GO" id="GO:0003866">
    <property type="term" value="F:3-phosphoshikimate 1-carboxyvinyltransferase activity"/>
    <property type="evidence" value="ECO:0007669"/>
    <property type="project" value="UniProtKB-UniRule"/>
</dbReference>
<evidence type="ECO:0000256" key="12">
    <source>
        <dbReference type="ARBA" id="ARBA00022777"/>
    </source>
</evidence>
<evidence type="ECO:0000256" key="19">
    <source>
        <dbReference type="ARBA" id="ARBA00023268"/>
    </source>
</evidence>
<dbReference type="Gene3D" id="3.20.20.70">
    <property type="entry name" value="Aldolase class I"/>
    <property type="match status" value="1"/>
</dbReference>
<evidence type="ECO:0000256" key="11">
    <source>
        <dbReference type="ARBA" id="ARBA00022741"/>
    </source>
</evidence>
<dbReference type="PROSITE" id="PS00885">
    <property type="entry name" value="EPSP_SYNTHASE_2"/>
    <property type="match status" value="1"/>
</dbReference>
<evidence type="ECO:0000256" key="14">
    <source>
        <dbReference type="ARBA" id="ARBA00022840"/>
    </source>
</evidence>
<accession>A0A0D2U9X2</accession>
<evidence type="ECO:0000259" key="28">
    <source>
        <dbReference type="Pfam" id="PF24621"/>
    </source>
</evidence>
<dbReference type="Proteomes" id="UP000008743">
    <property type="component" value="Unassembled WGS sequence"/>
</dbReference>
<dbReference type="SUPFAM" id="SSF51569">
    <property type="entry name" value="Aldolase"/>
    <property type="match status" value="1"/>
</dbReference>
<keyword evidence="11" id="KW-0547">Nucleotide-binding</keyword>
<dbReference type="InterPro" id="IPR030960">
    <property type="entry name" value="DHQS/DOIS_N"/>
</dbReference>
<dbReference type="PROSITE" id="PS00104">
    <property type="entry name" value="EPSP_SYNTHASE_1"/>
    <property type="match status" value="1"/>
</dbReference>
<evidence type="ECO:0000259" key="27">
    <source>
        <dbReference type="Pfam" id="PF18317"/>
    </source>
</evidence>
<evidence type="ECO:0000256" key="17">
    <source>
        <dbReference type="ARBA" id="ARBA00023141"/>
    </source>
</evidence>
<evidence type="ECO:0000256" key="20">
    <source>
        <dbReference type="ARBA" id="ARBA00044633"/>
    </source>
</evidence>
<evidence type="ECO:0000313" key="29">
    <source>
        <dbReference type="EMBL" id="KJE91861.1"/>
    </source>
</evidence>
<dbReference type="PANTHER" id="PTHR21090">
    <property type="entry name" value="AROM/DEHYDROQUINATE SYNTHASE"/>
    <property type="match status" value="1"/>
</dbReference>
<dbReference type="STRING" id="595528.A0A0D2U9X2"/>
<dbReference type="InterPro" id="IPR041121">
    <property type="entry name" value="SDH_C"/>
</dbReference>
<evidence type="ECO:0000313" key="30">
    <source>
        <dbReference type="Proteomes" id="UP000008743"/>
    </source>
</evidence>
<dbReference type="GO" id="GO:0005737">
    <property type="term" value="C:cytoplasm"/>
    <property type="evidence" value="ECO:0007669"/>
    <property type="project" value="InterPro"/>
</dbReference>
<dbReference type="EC" id="2.5.1.19" evidence="6 21"/>
<keyword evidence="15" id="KW-0521">NADP</keyword>
<organism evidence="29 30">
    <name type="scientific">Capsaspora owczarzaki (strain ATCC 30864)</name>
    <dbReference type="NCBI Taxonomy" id="595528"/>
    <lineage>
        <taxon>Eukaryota</taxon>
        <taxon>Filasterea</taxon>
        <taxon>Capsaspora</taxon>
    </lineage>
</organism>
<evidence type="ECO:0000256" key="18">
    <source>
        <dbReference type="ARBA" id="ARBA00023239"/>
    </source>
</evidence>
<dbReference type="SUPFAM" id="SSF51735">
    <property type="entry name" value="NAD(P)-binding Rossmann-fold domains"/>
    <property type="match status" value="1"/>
</dbReference>
<dbReference type="HAMAP" id="MF_00109">
    <property type="entry name" value="Shikimate_kinase"/>
    <property type="match status" value="1"/>
</dbReference>
<dbReference type="Gene3D" id="3.40.50.720">
    <property type="entry name" value="NAD(P)-binding Rossmann-like Domain"/>
    <property type="match status" value="1"/>
</dbReference>
<dbReference type="InterPro" id="IPR013792">
    <property type="entry name" value="RNA3'P_cycl/enolpyr_Trfase_a/b"/>
</dbReference>
<dbReference type="GO" id="GO:0016301">
    <property type="term" value="F:kinase activity"/>
    <property type="evidence" value="ECO:0007669"/>
    <property type="project" value="UniProtKB-KW"/>
</dbReference>
<dbReference type="PRINTS" id="PR01100">
    <property type="entry name" value="SHIKIMTKNASE"/>
</dbReference>
<evidence type="ECO:0000256" key="13">
    <source>
        <dbReference type="ARBA" id="ARBA00022833"/>
    </source>
</evidence>
<evidence type="ECO:0000256" key="8">
    <source>
        <dbReference type="ARBA" id="ARBA00022605"/>
    </source>
</evidence>
<dbReference type="Gene3D" id="3.40.50.10860">
    <property type="entry name" value="Leucine Dehydrogenase, chain A, domain 1"/>
    <property type="match status" value="1"/>
</dbReference>
<dbReference type="InterPro" id="IPR013785">
    <property type="entry name" value="Aldolase_TIM"/>
</dbReference>
<dbReference type="Pfam" id="PF08501">
    <property type="entry name" value="Shikimate_dh_N"/>
    <property type="match status" value="1"/>
</dbReference>
<dbReference type="SUPFAM" id="SSF53223">
    <property type="entry name" value="Aminoacid dehydrogenase-like, N-terminal domain"/>
    <property type="match status" value="1"/>
</dbReference>
<dbReference type="GO" id="GO:0005524">
    <property type="term" value="F:ATP binding"/>
    <property type="evidence" value="ECO:0007669"/>
    <property type="project" value="UniProtKB-KW"/>
</dbReference>
<dbReference type="CDD" id="cd00464">
    <property type="entry name" value="SK"/>
    <property type="match status" value="1"/>
</dbReference>
<dbReference type="Gene3D" id="1.20.1090.10">
    <property type="entry name" value="Dehydroquinate synthase-like - alpha domain"/>
    <property type="match status" value="1"/>
</dbReference>
<dbReference type="InterPro" id="IPR027417">
    <property type="entry name" value="P-loop_NTPase"/>
</dbReference>
<dbReference type="InterPro" id="IPR031322">
    <property type="entry name" value="Shikimate/glucono_kinase"/>
</dbReference>
<feature type="domain" description="SDH C-terminal" evidence="27">
    <location>
        <begin position="1768"/>
        <end position="1798"/>
    </location>
</feature>
<dbReference type="HAMAP" id="MF_00210">
    <property type="entry name" value="EPSP_synth"/>
    <property type="match status" value="1"/>
</dbReference>
<dbReference type="CDD" id="cd01065">
    <property type="entry name" value="NAD_bind_Shikimate_DH"/>
    <property type="match status" value="1"/>
</dbReference>
<dbReference type="UniPathway" id="UPA00053">
    <property type="reaction ID" value="UER00089"/>
</dbReference>
<dbReference type="InterPro" id="IPR016037">
    <property type="entry name" value="DHQ_synth_AroB"/>
</dbReference>
<feature type="domain" description="3-dehydroquinate synthase C-terminal" evidence="28">
    <location>
        <begin position="220"/>
        <end position="365"/>
    </location>
</feature>